<reference evidence="2 3" key="1">
    <citation type="journal article" date="2022" name="Allergy">
        <title>Genome assembly and annotation of Periplaneta americana reveal a comprehensive cockroach allergen profile.</title>
        <authorList>
            <person name="Wang L."/>
            <person name="Xiong Q."/>
            <person name="Saelim N."/>
            <person name="Wang L."/>
            <person name="Nong W."/>
            <person name="Wan A.T."/>
            <person name="Shi M."/>
            <person name="Liu X."/>
            <person name="Cao Q."/>
            <person name="Hui J.H.L."/>
            <person name="Sookrung N."/>
            <person name="Leung T.F."/>
            <person name="Tungtrongchitr A."/>
            <person name="Tsui S.K.W."/>
        </authorList>
    </citation>
    <scope>NUCLEOTIDE SEQUENCE [LARGE SCALE GENOMIC DNA]</scope>
    <source>
        <strain evidence="2">PWHHKU_190912</strain>
    </source>
</reference>
<feature type="transmembrane region" description="Helical" evidence="1">
    <location>
        <begin position="125"/>
        <end position="151"/>
    </location>
</feature>
<keyword evidence="1" id="KW-0472">Membrane</keyword>
<gene>
    <name evidence="2" type="ORF">ANN_15386</name>
</gene>
<sequence length="165" mass="19544">MERRKELSSDLKKVIIRLALKGYFYRKIGLYYRHSWSAAVYYRERTVSARLHRHRYTAGEALHITNATRLLPAHDIKSLPDGCVIQSIKRSYKINKHQVQSTDKFISGIEPGPSQWFFHFGEEIVIAWAHIGFVIFIFIFIIIIIIIIIIIHHHHHHHRRGRLMD</sequence>
<comment type="caution">
    <text evidence="2">The sequence shown here is derived from an EMBL/GenBank/DDBJ whole genome shotgun (WGS) entry which is preliminary data.</text>
</comment>
<dbReference type="EMBL" id="JAJSOF020000027">
    <property type="protein sequence ID" value="KAJ4433129.1"/>
    <property type="molecule type" value="Genomic_DNA"/>
</dbReference>
<evidence type="ECO:0000256" key="1">
    <source>
        <dbReference type="SAM" id="Phobius"/>
    </source>
</evidence>
<evidence type="ECO:0000313" key="2">
    <source>
        <dbReference type="EMBL" id="KAJ4433129.1"/>
    </source>
</evidence>
<keyword evidence="1" id="KW-1133">Transmembrane helix</keyword>
<dbReference type="Proteomes" id="UP001148838">
    <property type="component" value="Unassembled WGS sequence"/>
</dbReference>
<name>A0ABQ8SGY1_PERAM</name>
<keyword evidence="1" id="KW-0812">Transmembrane</keyword>
<accession>A0ABQ8SGY1</accession>
<organism evidence="2 3">
    <name type="scientific">Periplaneta americana</name>
    <name type="common">American cockroach</name>
    <name type="synonym">Blatta americana</name>
    <dbReference type="NCBI Taxonomy" id="6978"/>
    <lineage>
        <taxon>Eukaryota</taxon>
        <taxon>Metazoa</taxon>
        <taxon>Ecdysozoa</taxon>
        <taxon>Arthropoda</taxon>
        <taxon>Hexapoda</taxon>
        <taxon>Insecta</taxon>
        <taxon>Pterygota</taxon>
        <taxon>Neoptera</taxon>
        <taxon>Polyneoptera</taxon>
        <taxon>Dictyoptera</taxon>
        <taxon>Blattodea</taxon>
        <taxon>Blattoidea</taxon>
        <taxon>Blattidae</taxon>
        <taxon>Blattinae</taxon>
        <taxon>Periplaneta</taxon>
    </lineage>
</organism>
<protein>
    <submittedName>
        <fullName evidence="2">Uncharacterized protein</fullName>
    </submittedName>
</protein>
<proteinExistence type="predicted"/>
<evidence type="ECO:0000313" key="3">
    <source>
        <dbReference type="Proteomes" id="UP001148838"/>
    </source>
</evidence>
<keyword evidence="3" id="KW-1185">Reference proteome</keyword>